<sequence>MLGIHPGSLLNYWSALNELGHYSVVLSGSVEELVELLERGERFELLLVDDLGKSLHTRSLELLAWYEAIGSIIAVADANSQERQALFRWARAQHIPLLGVLQAPFRPKELARLMSLGGDGETEPREIFGGTGR</sequence>
<protein>
    <submittedName>
        <fullName evidence="1">Uncharacterized protein</fullName>
    </submittedName>
</protein>
<gene>
    <name evidence="1" type="ORF">A9C11_09180</name>
</gene>
<organism evidence="1 2">
    <name type="scientific">Pseudomonas citronellolis</name>
    <dbReference type="NCBI Taxonomy" id="53408"/>
    <lineage>
        <taxon>Bacteria</taxon>
        <taxon>Pseudomonadati</taxon>
        <taxon>Pseudomonadota</taxon>
        <taxon>Gammaproteobacteria</taxon>
        <taxon>Pseudomonadales</taxon>
        <taxon>Pseudomonadaceae</taxon>
        <taxon>Pseudomonas</taxon>
    </lineage>
</organism>
<evidence type="ECO:0000313" key="2">
    <source>
        <dbReference type="Proteomes" id="UP000077748"/>
    </source>
</evidence>
<name>A0A1A9K9K8_9PSED</name>
<dbReference type="Proteomes" id="UP000077748">
    <property type="component" value="Chromosome"/>
</dbReference>
<accession>A0A1A9K9K8</accession>
<dbReference type="EMBL" id="CP015878">
    <property type="protein sequence ID" value="ANI14139.1"/>
    <property type="molecule type" value="Genomic_DNA"/>
</dbReference>
<proteinExistence type="predicted"/>
<reference evidence="1 2" key="1">
    <citation type="submission" date="2016-05" db="EMBL/GenBank/DDBJ databases">
        <title>Genome Sequence of Pseudomonas citronellolis Strain SJTE-3, an Estrogens and Persistent Organic Pollutants degradation strain.</title>
        <authorList>
            <person name="Liang R."/>
        </authorList>
    </citation>
    <scope>NUCLEOTIDE SEQUENCE [LARGE SCALE GENOMIC DNA]</scope>
    <source>
        <strain evidence="1 2">SJTE-3</strain>
    </source>
</reference>
<evidence type="ECO:0000313" key="1">
    <source>
        <dbReference type="EMBL" id="ANI14139.1"/>
    </source>
</evidence>
<dbReference type="AlphaFoldDB" id="A0A1A9K9K8"/>